<feature type="region of interest" description="Disordered" evidence="1">
    <location>
        <begin position="165"/>
        <end position="195"/>
    </location>
</feature>
<protein>
    <submittedName>
        <fullName evidence="2">Uncharacterized protein</fullName>
    </submittedName>
</protein>
<evidence type="ECO:0000313" key="2">
    <source>
        <dbReference type="EMBL" id="KAK6619459.1"/>
    </source>
</evidence>
<feature type="compositionally biased region" description="Low complexity" evidence="1">
    <location>
        <begin position="131"/>
        <end position="147"/>
    </location>
</feature>
<dbReference type="AlphaFoldDB" id="A0AAN8NKA9"/>
<feature type="region of interest" description="Disordered" evidence="1">
    <location>
        <begin position="123"/>
        <end position="153"/>
    </location>
</feature>
<dbReference type="EMBL" id="JAWJWE010000040">
    <property type="protein sequence ID" value="KAK6619459.1"/>
    <property type="molecule type" value="Genomic_DNA"/>
</dbReference>
<comment type="caution">
    <text evidence="2">The sequence shown here is derived from an EMBL/GenBank/DDBJ whole genome shotgun (WGS) entry which is preliminary data.</text>
</comment>
<reference evidence="2 3" key="1">
    <citation type="submission" date="2023-10" db="EMBL/GenBank/DDBJ databases">
        <title>Genomes of two closely related lineages of the louse Polyplax serrata with different host specificities.</title>
        <authorList>
            <person name="Martinu J."/>
            <person name="Tarabai H."/>
            <person name="Stefka J."/>
            <person name="Hypsa V."/>
        </authorList>
    </citation>
    <scope>NUCLEOTIDE SEQUENCE [LARGE SCALE GENOMIC DNA]</scope>
    <source>
        <strain evidence="2">HR10_N</strain>
    </source>
</reference>
<organism evidence="2 3">
    <name type="scientific">Polyplax serrata</name>
    <name type="common">Common mouse louse</name>
    <dbReference type="NCBI Taxonomy" id="468196"/>
    <lineage>
        <taxon>Eukaryota</taxon>
        <taxon>Metazoa</taxon>
        <taxon>Ecdysozoa</taxon>
        <taxon>Arthropoda</taxon>
        <taxon>Hexapoda</taxon>
        <taxon>Insecta</taxon>
        <taxon>Pterygota</taxon>
        <taxon>Neoptera</taxon>
        <taxon>Paraneoptera</taxon>
        <taxon>Psocodea</taxon>
        <taxon>Troctomorpha</taxon>
        <taxon>Phthiraptera</taxon>
        <taxon>Anoplura</taxon>
        <taxon>Polyplacidae</taxon>
        <taxon>Polyplax</taxon>
    </lineage>
</organism>
<evidence type="ECO:0000313" key="3">
    <source>
        <dbReference type="Proteomes" id="UP001372834"/>
    </source>
</evidence>
<name>A0AAN8NKA9_POLSC</name>
<accession>A0AAN8NKA9</accession>
<evidence type="ECO:0000256" key="1">
    <source>
        <dbReference type="SAM" id="MobiDB-lite"/>
    </source>
</evidence>
<gene>
    <name evidence="2" type="ORF">RUM43_012216</name>
</gene>
<feature type="region of interest" description="Disordered" evidence="1">
    <location>
        <begin position="1"/>
        <end position="61"/>
    </location>
</feature>
<sequence length="325" mass="35964">MVLGLADGTGEGKCVESRPQQINGTRQKVPDPETDSIENGLKQTLNNKVSPPEDDPPHCPTPDYFSDTSLTDQSIEASHIVKSSILKFEEKHKRPHPSTGVHKTVTFGQNSTKEITPLKNSYRVSSLRPCNNNNNNSSNHHQNNNNNMGDKKGQDRVEIQSIDSLDMIEPKKVAPKPPPVYFQPPVRNNFGDNKANTETKKRTTIIKITEYPTDKRREPGKFDFLNRKPETNGFDSELASTLLRSNLKNKTDAFANYSNGGTVIKIGNDRTGNGVGTGKYNGFHPMPPVIPTGITESQISSAKKSLKTFEKNTSNTVVLKIPKIN</sequence>
<proteinExistence type="predicted"/>
<dbReference type="Proteomes" id="UP001372834">
    <property type="component" value="Unassembled WGS sequence"/>
</dbReference>